<proteinExistence type="predicted"/>
<reference evidence="1" key="1">
    <citation type="submission" date="2014-11" db="EMBL/GenBank/DDBJ databases">
        <authorList>
            <person name="Amaro Gonzalez C."/>
        </authorList>
    </citation>
    <scope>NUCLEOTIDE SEQUENCE</scope>
</reference>
<name>A0A0E9TB43_ANGAN</name>
<sequence>MSRFKQQPWIGLDWIRTTVQHHFFLVECVMLSLT</sequence>
<accession>A0A0E9TB43</accession>
<protein>
    <submittedName>
        <fullName evidence="1">Uncharacterized protein</fullName>
    </submittedName>
</protein>
<organism evidence="1">
    <name type="scientific">Anguilla anguilla</name>
    <name type="common">European freshwater eel</name>
    <name type="synonym">Muraena anguilla</name>
    <dbReference type="NCBI Taxonomy" id="7936"/>
    <lineage>
        <taxon>Eukaryota</taxon>
        <taxon>Metazoa</taxon>
        <taxon>Chordata</taxon>
        <taxon>Craniata</taxon>
        <taxon>Vertebrata</taxon>
        <taxon>Euteleostomi</taxon>
        <taxon>Actinopterygii</taxon>
        <taxon>Neopterygii</taxon>
        <taxon>Teleostei</taxon>
        <taxon>Anguilliformes</taxon>
        <taxon>Anguillidae</taxon>
        <taxon>Anguilla</taxon>
    </lineage>
</organism>
<reference evidence="1" key="2">
    <citation type="journal article" date="2015" name="Fish Shellfish Immunol.">
        <title>Early steps in the European eel (Anguilla anguilla)-Vibrio vulnificus interaction in the gills: Role of the RtxA13 toxin.</title>
        <authorList>
            <person name="Callol A."/>
            <person name="Pajuelo D."/>
            <person name="Ebbesson L."/>
            <person name="Teles M."/>
            <person name="MacKenzie S."/>
            <person name="Amaro C."/>
        </authorList>
    </citation>
    <scope>NUCLEOTIDE SEQUENCE</scope>
</reference>
<evidence type="ECO:0000313" key="1">
    <source>
        <dbReference type="EMBL" id="JAH49933.1"/>
    </source>
</evidence>
<dbReference type="AlphaFoldDB" id="A0A0E9TB43"/>
<dbReference type="EMBL" id="GBXM01058644">
    <property type="protein sequence ID" value="JAH49933.1"/>
    <property type="molecule type" value="Transcribed_RNA"/>
</dbReference>